<gene>
    <name evidence="4" type="ORF">PUV54_10020</name>
</gene>
<feature type="domain" description="Phasin" evidence="3">
    <location>
        <begin position="61"/>
        <end position="157"/>
    </location>
</feature>
<evidence type="ECO:0000313" key="4">
    <source>
        <dbReference type="EMBL" id="WDI30293.1"/>
    </source>
</evidence>
<dbReference type="AlphaFoldDB" id="A0AAE9ZA17"/>
<organism evidence="4 5">
    <name type="scientific">Hyphococcus flavus</name>
    <dbReference type="NCBI Taxonomy" id="1866326"/>
    <lineage>
        <taxon>Bacteria</taxon>
        <taxon>Pseudomonadati</taxon>
        <taxon>Pseudomonadota</taxon>
        <taxon>Alphaproteobacteria</taxon>
        <taxon>Parvularculales</taxon>
        <taxon>Parvularculaceae</taxon>
        <taxon>Hyphococcus</taxon>
    </lineage>
</organism>
<feature type="coiled-coil region" evidence="1">
    <location>
        <begin position="64"/>
        <end position="113"/>
    </location>
</feature>
<dbReference type="Proteomes" id="UP001214043">
    <property type="component" value="Chromosome"/>
</dbReference>
<evidence type="ECO:0000256" key="1">
    <source>
        <dbReference type="SAM" id="Coils"/>
    </source>
</evidence>
<feature type="region of interest" description="Disordered" evidence="2">
    <location>
        <begin position="1"/>
        <end position="21"/>
    </location>
</feature>
<dbReference type="KEGG" id="hfl:PUV54_10020"/>
<keyword evidence="1" id="KW-0175">Coiled coil</keyword>
<evidence type="ECO:0000313" key="5">
    <source>
        <dbReference type="Proteomes" id="UP001214043"/>
    </source>
</evidence>
<protein>
    <submittedName>
        <fullName evidence="4">Phasin family protein</fullName>
    </submittedName>
</protein>
<evidence type="ECO:0000256" key="2">
    <source>
        <dbReference type="SAM" id="MobiDB-lite"/>
    </source>
</evidence>
<dbReference type="Pfam" id="PF09361">
    <property type="entry name" value="Phasin_2"/>
    <property type="match status" value="1"/>
</dbReference>
<reference evidence="4" key="1">
    <citation type="submission" date="2023-02" db="EMBL/GenBank/DDBJ databases">
        <title>Genome sequence of Hyphococcus flavus.</title>
        <authorList>
            <person name="Rong J.-C."/>
            <person name="Zhao Q."/>
            <person name="Yi M."/>
            <person name="Wu J.-Y."/>
        </authorList>
    </citation>
    <scope>NUCLEOTIDE SEQUENCE</scope>
    <source>
        <strain evidence="4">MCCC 1K03223</strain>
    </source>
</reference>
<accession>A0AAE9ZA17</accession>
<keyword evidence="5" id="KW-1185">Reference proteome</keyword>
<dbReference type="EMBL" id="CP118166">
    <property type="protein sequence ID" value="WDI30293.1"/>
    <property type="molecule type" value="Genomic_DNA"/>
</dbReference>
<proteinExistence type="predicted"/>
<sequence>MATKTTKTAAKKTTAKKTTASNGAQMTDFTDMMSFANGANWAETAKEQFETMMTSFGGNFEDMRAQAEEMTEEVQARFKATQDRAQETNAMLMEAAQEEVADAVQLASDLTNAKTFADALTVQQSYWTKLFETRMERAREMTEATVEVTRENMASVETPFASFKGFEKFFAFPVKA</sequence>
<dbReference type="InterPro" id="IPR018968">
    <property type="entry name" value="Phasin"/>
</dbReference>
<name>A0AAE9ZA17_9PROT</name>
<dbReference type="RefSeq" id="WP_274492091.1">
    <property type="nucleotide sequence ID" value="NZ_CP118166.1"/>
</dbReference>
<evidence type="ECO:0000259" key="3">
    <source>
        <dbReference type="Pfam" id="PF09361"/>
    </source>
</evidence>